<sequence>MTFSEGKRCVLVMEFSSGPYTTSNECTTFKQKASWQYRGRESRGGGGGGGGGAHHLPSLSATAIRWQLPRSHSGPPPLAKMNGHMRS</sequence>
<dbReference type="Proteomes" id="UP001327957">
    <property type="component" value="Unassembled WGS sequence"/>
</dbReference>
<evidence type="ECO:0000313" key="2">
    <source>
        <dbReference type="EMBL" id="KAK6211182.1"/>
    </source>
</evidence>
<feature type="region of interest" description="Disordered" evidence="1">
    <location>
        <begin position="37"/>
        <end position="57"/>
    </location>
</feature>
<proteinExistence type="predicted"/>
<reference evidence="2 3" key="1">
    <citation type="submission" date="2023-04" db="EMBL/GenBank/DDBJ databases">
        <title>Colletotrichum tabacum stain YC1 causing leaf anthracnose on Nicotiana tabacum(L.) cv.</title>
        <authorList>
            <person name="Ji Z."/>
            <person name="Wang M."/>
            <person name="Zhang J."/>
            <person name="Wang N."/>
            <person name="Zhou Z."/>
        </authorList>
    </citation>
    <scope>NUCLEOTIDE SEQUENCE [LARGE SCALE GENOMIC DNA]</scope>
    <source>
        <strain evidence="2 3">YC1</strain>
    </source>
</reference>
<name>A0AAV9T0G8_9PEZI</name>
<dbReference type="AlphaFoldDB" id="A0AAV9T0G8"/>
<keyword evidence="3" id="KW-1185">Reference proteome</keyword>
<accession>A0AAV9T0G8</accession>
<gene>
    <name evidence="2" type="ORF">QIS74_10446</name>
</gene>
<comment type="caution">
    <text evidence="2">The sequence shown here is derived from an EMBL/GenBank/DDBJ whole genome shotgun (WGS) entry which is preliminary data.</text>
</comment>
<protein>
    <submittedName>
        <fullName evidence="2">Uncharacterized protein</fullName>
    </submittedName>
</protein>
<evidence type="ECO:0000256" key="1">
    <source>
        <dbReference type="SAM" id="MobiDB-lite"/>
    </source>
</evidence>
<dbReference type="EMBL" id="JASAOK010000046">
    <property type="protein sequence ID" value="KAK6211182.1"/>
    <property type="molecule type" value="Genomic_DNA"/>
</dbReference>
<feature type="compositionally biased region" description="Gly residues" evidence="1">
    <location>
        <begin position="44"/>
        <end position="53"/>
    </location>
</feature>
<organism evidence="2 3">
    <name type="scientific">Colletotrichum tabaci</name>
    <dbReference type="NCBI Taxonomy" id="1209068"/>
    <lineage>
        <taxon>Eukaryota</taxon>
        <taxon>Fungi</taxon>
        <taxon>Dikarya</taxon>
        <taxon>Ascomycota</taxon>
        <taxon>Pezizomycotina</taxon>
        <taxon>Sordariomycetes</taxon>
        <taxon>Hypocreomycetidae</taxon>
        <taxon>Glomerellales</taxon>
        <taxon>Glomerellaceae</taxon>
        <taxon>Colletotrichum</taxon>
        <taxon>Colletotrichum destructivum species complex</taxon>
    </lineage>
</organism>
<evidence type="ECO:0000313" key="3">
    <source>
        <dbReference type="Proteomes" id="UP001327957"/>
    </source>
</evidence>
<feature type="region of interest" description="Disordered" evidence="1">
    <location>
        <begin position="68"/>
        <end position="87"/>
    </location>
</feature>